<feature type="transmembrane region" description="Helical" evidence="15">
    <location>
        <begin position="185"/>
        <end position="209"/>
    </location>
</feature>
<evidence type="ECO:0000256" key="14">
    <source>
        <dbReference type="RuleBase" id="RU004424"/>
    </source>
</evidence>
<evidence type="ECO:0000256" key="4">
    <source>
        <dbReference type="ARBA" id="ARBA00022606"/>
    </source>
</evidence>
<evidence type="ECO:0000256" key="3">
    <source>
        <dbReference type="ARBA" id="ARBA00022480"/>
    </source>
</evidence>
<evidence type="ECO:0000256" key="13">
    <source>
        <dbReference type="RuleBase" id="RU004423"/>
    </source>
</evidence>
<feature type="transmembrane region" description="Helical" evidence="15">
    <location>
        <begin position="272"/>
        <end position="292"/>
    </location>
</feature>
<dbReference type="GO" id="GO:0033038">
    <property type="term" value="F:bitter taste receptor activity"/>
    <property type="evidence" value="ECO:0007669"/>
    <property type="project" value="InterPro"/>
</dbReference>
<reference evidence="16 17" key="1">
    <citation type="submission" date="2019-06" db="EMBL/GenBank/DDBJ databases">
        <title>Discovery of a novel chromosome fission-fusion reversal in muntjac.</title>
        <authorList>
            <person name="Mudd A.B."/>
            <person name="Bredeson J.V."/>
            <person name="Baum R."/>
            <person name="Hockemeyer D."/>
            <person name="Rokhsar D.S."/>
        </authorList>
    </citation>
    <scope>NUCLEOTIDE SEQUENCE [LARGE SCALE GENOMIC DNA]</scope>
    <source>
        <strain evidence="16">UCam_UCB_Mr</strain>
        <tissue evidence="16">Fibroblast cell line</tissue>
    </source>
</reference>
<evidence type="ECO:0000313" key="17">
    <source>
        <dbReference type="Proteomes" id="UP000326062"/>
    </source>
</evidence>
<accession>A0A5J5N7D1</accession>
<comment type="caution">
    <text evidence="16">The sequence shown here is derived from an EMBL/GenBank/DDBJ whole genome shotgun (WGS) entry which is preliminary data.</text>
</comment>
<dbReference type="PANTHER" id="PTHR11394:SF31">
    <property type="entry name" value="TASTE RECEPTOR TYPE 2 MEMBER 8"/>
    <property type="match status" value="1"/>
</dbReference>
<feature type="transmembrane region" description="Helical" evidence="15">
    <location>
        <begin position="56"/>
        <end position="75"/>
    </location>
</feature>
<dbReference type="Proteomes" id="UP000326062">
    <property type="component" value="Chromosome 1"/>
</dbReference>
<comment type="function">
    <text evidence="12">Receptor that may play a role in the perception of bitterness and is gustducin-linked. May play a role in sensing the chemical composition of the gastrointestinal content. The activity of this receptor may stimulate alpha gustducin, mediate PLC-beta-2 activation and lead to the gating of TRPM5.</text>
</comment>
<feature type="transmembrane region" description="Helical" evidence="15">
    <location>
        <begin position="87"/>
        <end position="109"/>
    </location>
</feature>
<evidence type="ECO:0000256" key="7">
    <source>
        <dbReference type="ARBA" id="ARBA00023040"/>
    </source>
</evidence>
<proteinExistence type="inferred from homology"/>
<evidence type="ECO:0000256" key="10">
    <source>
        <dbReference type="ARBA" id="ARBA00023180"/>
    </source>
</evidence>
<dbReference type="Pfam" id="PF05296">
    <property type="entry name" value="TAS2R"/>
    <property type="match status" value="1"/>
</dbReference>
<keyword evidence="8 14" id="KW-0472">Membrane</keyword>
<protein>
    <recommendedName>
        <fullName evidence="14">Taste receptor type 2</fullName>
    </recommendedName>
</protein>
<gene>
    <name evidence="16" type="ORF">FD755_002465</name>
</gene>
<dbReference type="Gene3D" id="1.20.1070.10">
    <property type="entry name" value="Rhodopsin 7-helix transmembrane proteins"/>
    <property type="match status" value="1"/>
</dbReference>
<feature type="transmembrane region" description="Helical" evidence="15">
    <location>
        <begin position="240"/>
        <end position="260"/>
    </location>
</feature>
<evidence type="ECO:0000256" key="1">
    <source>
        <dbReference type="ARBA" id="ARBA00004141"/>
    </source>
</evidence>
<keyword evidence="9 14" id="KW-0675">Receptor</keyword>
<dbReference type="EMBL" id="VCEB01000001">
    <property type="protein sequence ID" value="KAB0387509.1"/>
    <property type="molecule type" value="Genomic_DNA"/>
</dbReference>
<evidence type="ECO:0000313" key="16">
    <source>
        <dbReference type="EMBL" id="KAB0387509.1"/>
    </source>
</evidence>
<keyword evidence="5 14" id="KW-0812">Transmembrane</keyword>
<dbReference type="InterPro" id="IPR007960">
    <property type="entry name" value="TAS2R"/>
</dbReference>
<evidence type="ECO:0000256" key="6">
    <source>
        <dbReference type="ARBA" id="ARBA00022989"/>
    </source>
</evidence>
<dbReference type="SUPFAM" id="SSF81321">
    <property type="entry name" value="Family A G protein-coupled receptor-like"/>
    <property type="match status" value="1"/>
</dbReference>
<evidence type="ECO:0000256" key="9">
    <source>
        <dbReference type="ARBA" id="ARBA00023170"/>
    </source>
</evidence>
<evidence type="ECO:0000256" key="8">
    <source>
        <dbReference type="ARBA" id="ARBA00023136"/>
    </source>
</evidence>
<dbReference type="FunFam" id="1.20.1070.10:FF:000042">
    <property type="entry name" value="Taste receptor type 2 member 7"/>
    <property type="match status" value="1"/>
</dbReference>
<evidence type="ECO:0000256" key="12">
    <source>
        <dbReference type="ARBA" id="ARBA00024847"/>
    </source>
</evidence>
<evidence type="ECO:0000256" key="5">
    <source>
        <dbReference type="ARBA" id="ARBA00022692"/>
    </source>
</evidence>
<evidence type="ECO:0000256" key="11">
    <source>
        <dbReference type="ARBA" id="ARBA00023224"/>
    </source>
</evidence>
<evidence type="ECO:0000256" key="15">
    <source>
        <dbReference type="SAM" id="Phobius"/>
    </source>
</evidence>
<keyword evidence="4 14" id="KW-0716">Sensory transduction</keyword>
<comment type="subcellular location">
    <subcellularLocation>
        <location evidence="1 14">Membrane</location>
        <topology evidence="1 14">Multi-pass membrane protein</topology>
    </subcellularLocation>
</comment>
<keyword evidence="7 14" id="KW-0297">G-protein coupled receptor</keyword>
<sequence length="309" mass="35739">MFSIEDHIFLIITTAEFIIGMFVNGYIGLVICVDWIKKKKISTIDYILTSFSLSRIGLLCIMTVNGTILAFYPGVYENEKIKVVLNIFWTFTNYLSMWFATCLNVFYLFKIANFSHRLFFWLKWRIERVVHWSLLGSLAISVLISLIQATLTNSDYDFLKTARHKRNVTELFHVSKIQYFDPLTLFNLLAIIPFTVSLISFFFLITSLWRHSKQMKSSVTGSRNSSTEAHVEAMKTVTSFLFFLFVYYLACLLATFSYLMKESRLAMMSGEIIAILYPLGHSLLLIVGNSKLRLTSVRMLRYGKTACMM</sequence>
<evidence type="ECO:0000256" key="2">
    <source>
        <dbReference type="ARBA" id="ARBA00007376"/>
    </source>
</evidence>
<keyword evidence="6 15" id="KW-1133">Transmembrane helix</keyword>
<organism evidence="16 17">
    <name type="scientific">Muntiacus reevesi</name>
    <name type="common">Reeves' muntjac</name>
    <name type="synonym">Cervus reevesi</name>
    <dbReference type="NCBI Taxonomy" id="9886"/>
    <lineage>
        <taxon>Eukaryota</taxon>
        <taxon>Metazoa</taxon>
        <taxon>Chordata</taxon>
        <taxon>Craniata</taxon>
        <taxon>Vertebrata</taxon>
        <taxon>Euteleostomi</taxon>
        <taxon>Mammalia</taxon>
        <taxon>Eutheria</taxon>
        <taxon>Laurasiatheria</taxon>
        <taxon>Artiodactyla</taxon>
        <taxon>Ruminantia</taxon>
        <taxon>Pecora</taxon>
        <taxon>Cervidae</taxon>
        <taxon>Muntiacinae</taxon>
        <taxon>Muntiacus</taxon>
    </lineage>
</organism>
<keyword evidence="10" id="KW-0325">Glycoprotein</keyword>
<keyword evidence="17" id="KW-1185">Reference proteome</keyword>
<name>A0A5J5N7D1_MUNRE</name>
<feature type="transmembrane region" description="Helical" evidence="15">
    <location>
        <begin position="129"/>
        <end position="151"/>
    </location>
</feature>
<dbReference type="GO" id="GO:0016020">
    <property type="term" value="C:membrane"/>
    <property type="evidence" value="ECO:0007669"/>
    <property type="project" value="UniProtKB-SubCell"/>
</dbReference>
<dbReference type="AlphaFoldDB" id="A0A5J5N7D1"/>
<keyword evidence="11 14" id="KW-0807">Transducer</keyword>
<dbReference type="PANTHER" id="PTHR11394">
    <property type="entry name" value="TASTE RECEPTOR TYPE 2"/>
    <property type="match status" value="1"/>
</dbReference>
<comment type="similarity">
    <text evidence="2 13">Belongs to the G-protein coupled receptor T2R family.</text>
</comment>
<feature type="transmembrane region" description="Helical" evidence="15">
    <location>
        <begin position="17"/>
        <end position="36"/>
    </location>
</feature>
<dbReference type="GO" id="GO:0004930">
    <property type="term" value="F:G protein-coupled receptor activity"/>
    <property type="evidence" value="ECO:0007669"/>
    <property type="project" value="UniProtKB-KW"/>
</dbReference>
<keyword evidence="3 14" id="KW-0919">Taste</keyword>